<dbReference type="AlphaFoldDB" id="A0A644TTV6"/>
<sequence>MTNSPKAAATSTASTLYGGWLRGRGSLAKGPPRAHFRIEARTRARNAKRPHLRAFLYMSEKIIRAISVDGVPGSAVFVQLVAQRAH</sequence>
<organism evidence="1">
    <name type="scientific">bioreactor metagenome</name>
    <dbReference type="NCBI Taxonomy" id="1076179"/>
    <lineage>
        <taxon>unclassified sequences</taxon>
        <taxon>metagenomes</taxon>
        <taxon>ecological metagenomes</taxon>
    </lineage>
</organism>
<protein>
    <submittedName>
        <fullName evidence="1">Uncharacterized protein</fullName>
    </submittedName>
</protein>
<accession>A0A644TTV6</accession>
<reference evidence="1" key="1">
    <citation type="submission" date="2019-08" db="EMBL/GenBank/DDBJ databases">
        <authorList>
            <person name="Kucharzyk K."/>
            <person name="Murdoch R.W."/>
            <person name="Higgins S."/>
            <person name="Loffler F."/>
        </authorList>
    </citation>
    <scope>NUCLEOTIDE SEQUENCE</scope>
</reference>
<evidence type="ECO:0000313" key="1">
    <source>
        <dbReference type="EMBL" id="MPL70335.1"/>
    </source>
</evidence>
<proteinExistence type="predicted"/>
<comment type="caution">
    <text evidence="1">The sequence shown here is derived from an EMBL/GenBank/DDBJ whole genome shotgun (WGS) entry which is preliminary data.</text>
</comment>
<dbReference type="EMBL" id="VSSQ01000052">
    <property type="protein sequence ID" value="MPL70335.1"/>
    <property type="molecule type" value="Genomic_DNA"/>
</dbReference>
<gene>
    <name evidence="1" type="ORF">SDC9_16091</name>
</gene>
<name>A0A644TTV6_9ZZZZ</name>